<keyword evidence="3" id="KW-1185">Reference proteome</keyword>
<dbReference type="EMBL" id="JBFXLR010000110">
    <property type="protein sequence ID" value="KAL2836690.1"/>
    <property type="molecule type" value="Genomic_DNA"/>
</dbReference>
<accession>A0ABR4J9N0</accession>
<dbReference type="GeneID" id="98158935"/>
<evidence type="ECO:0000313" key="2">
    <source>
        <dbReference type="EMBL" id="KAL2836690.1"/>
    </source>
</evidence>
<reference evidence="2 3" key="1">
    <citation type="submission" date="2024-07" db="EMBL/GenBank/DDBJ databases">
        <title>Section-level genome sequencing and comparative genomics of Aspergillus sections Usti and Cavernicolus.</title>
        <authorList>
            <consortium name="Lawrence Berkeley National Laboratory"/>
            <person name="Nybo J.L."/>
            <person name="Vesth T.C."/>
            <person name="Theobald S."/>
            <person name="Frisvad J.C."/>
            <person name="Larsen T.O."/>
            <person name="Kjaerboelling I."/>
            <person name="Rothschild-Mancinelli K."/>
            <person name="Lyhne E.K."/>
            <person name="Kogle M.E."/>
            <person name="Barry K."/>
            <person name="Clum A."/>
            <person name="Na H."/>
            <person name="Ledsgaard L."/>
            <person name="Lin J."/>
            <person name="Lipzen A."/>
            <person name="Kuo A."/>
            <person name="Riley R."/>
            <person name="Mondo S."/>
            <person name="LaButti K."/>
            <person name="Haridas S."/>
            <person name="Pangalinan J."/>
            <person name="Salamov A.A."/>
            <person name="Simmons B.A."/>
            <person name="Magnuson J.K."/>
            <person name="Chen J."/>
            <person name="Drula E."/>
            <person name="Henrissat B."/>
            <person name="Wiebenga A."/>
            <person name="Lubbers R.J."/>
            <person name="Gomes A.C."/>
            <person name="Macurrencykelacurrency M.R."/>
            <person name="Stajich J."/>
            <person name="Grigoriev I.V."/>
            <person name="Mortensen U.H."/>
            <person name="De vries R.P."/>
            <person name="Baker S.E."/>
            <person name="Andersen M.R."/>
        </authorList>
    </citation>
    <scope>NUCLEOTIDE SEQUENCE [LARGE SCALE GENOMIC DNA]</scope>
    <source>
        <strain evidence="2 3">CBS 756.74</strain>
    </source>
</reference>
<comment type="caution">
    <text evidence="2">The sequence shown here is derived from an EMBL/GenBank/DDBJ whole genome shotgun (WGS) entry which is preliminary data.</text>
</comment>
<feature type="region of interest" description="Disordered" evidence="1">
    <location>
        <begin position="566"/>
        <end position="603"/>
    </location>
</feature>
<evidence type="ECO:0000256" key="1">
    <source>
        <dbReference type="SAM" id="MobiDB-lite"/>
    </source>
</evidence>
<organism evidence="2 3">
    <name type="scientific">Aspergillus pseudodeflectus</name>
    <dbReference type="NCBI Taxonomy" id="176178"/>
    <lineage>
        <taxon>Eukaryota</taxon>
        <taxon>Fungi</taxon>
        <taxon>Dikarya</taxon>
        <taxon>Ascomycota</taxon>
        <taxon>Pezizomycotina</taxon>
        <taxon>Eurotiomycetes</taxon>
        <taxon>Eurotiomycetidae</taxon>
        <taxon>Eurotiales</taxon>
        <taxon>Aspergillaceae</taxon>
        <taxon>Aspergillus</taxon>
        <taxon>Aspergillus subgen. Nidulantes</taxon>
    </lineage>
</organism>
<name>A0ABR4J9N0_9EURO</name>
<dbReference type="PANTHER" id="PTHR37535">
    <property type="entry name" value="FLUG DOMAIN PROTEIN"/>
    <property type="match status" value="1"/>
</dbReference>
<dbReference type="RefSeq" id="XP_070892191.1">
    <property type="nucleotide sequence ID" value="XM_071043771.1"/>
</dbReference>
<dbReference type="PANTHER" id="PTHR37535:SF2">
    <property type="entry name" value="FINGER DOMAIN PROTEIN, PUTATIVE (AFU_ORTHOLOGUE AFUA_6G09300)-RELATED"/>
    <property type="match status" value="1"/>
</dbReference>
<proteinExistence type="predicted"/>
<evidence type="ECO:0008006" key="4">
    <source>
        <dbReference type="Google" id="ProtNLM"/>
    </source>
</evidence>
<protein>
    <recommendedName>
        <fullName evidence="4">Tyr recombinase domain-containing protein</fullName>
    </recommendedName>
</protein>
<dbReference type="Pfam" id="PF11917">
    <property type="entry name" value="DUF3435"/>
    <property type="match status" value="1"/>
</dbReference>
<feature type="region of interest" description="Disordered" evidence="1">
    <location>
        <begin position="1"/>
        <end position="54"/>
    </location>
</feature>
<feature type="compositionally biased region" description="Acidic residues" evidence="1">
    <location>
        <begin position="24"/>
        <end position="54"/>
    </location>
</feature>
<evidence type="ECO:0000313" key="3">
    <source>
        <dbReference type="Proteomes" id="UP001610444"/>
    </source>
</evidence>
<dbReference type="Proteomes" id="UP001610444">
    <property type="component" value="Unassembled WGS sequence"/>
</dbReference>
<gene>
    <name evidence="2" type="ORF">BJX68DRAFT_259822</name>
</gene>
<dbReference type="InterPro" id="IPR021842">
    <property type="entry name" value="DUF3435"/>
</dbReference>
<sequence length="690" mass="79044">MRHSPQPVGSDDDSGSTTDVPDIFSDDATDESSDSVSEPDSDNDPEDLSDDDSILDDEEERELPAAYFLQEAECLDVSQLRQKRYSPRTRAKLDETRDYWDQFCHEGNYDPAERFRWLSNSEETKWWHLVYKAEVGHGLSKDLIVKILDVLAIVAQEKDLRSRRRPKATMYIEDVAEFARFGWLRVQLLLFYQLAAITGSRPGALLNLRYQDLELTLIRHPDGGRPRLFIYLTPRFTKTFLGEKEENTFPIPEIVFDPTLVLSPYVFLLGMLFRIQAFKNISKNGLVLDCPENLYNLGVLDGLGEQPLKLKDEILDHFVFCQGMRESNGEITGFEQVTKPYGLRYGAAKAFNDSTDVTNELQNVMLQHANIDTFVKYYSVGIHVDAQAIVRGLPAQKQLMRFAASMSRSIDPHRPYKLEDTSCVNNIPRVRTLQTRALKKELPAPARQALDRVAKSEEEYRGAVRRHLRAQRVSRNEWQRQRNRLVRENLERYKNEQLVIDCERQLAGKFLDDEVKGALERTGYMTPQHMILLDIILSMPGATVEKEYQRRIAVINAVIAFCDVEEGSPTRRPNPTQKRPAMDSLSSAPSKKRQRCPSFDGPQTTISQAIASVCIKKKEERPTVCFLCLGNPRMPEHERSKDYYTPGSLTRHFVDIHVIPYPKDMRIKCSICEEKHGTVSRRPLSALGPI</sequence>